<proteinExistence type="predicted"/>
<organism evidence="1 2">
    <name type="scientific">Chaetomium tenue</name>
    <dbReference type="NCBI Taxonomy" id="1854479"/>
    <lineage>
        <taxon>Eukaryota</taxon>
        <taxon>Fungi</taxon>
        <taxon>Dikarya</taxon>
        <taxon>Ascomycota</taxon>
        <taxon>Pezizomycotina</taxon>
        <taxon>Sordariomycetes</taxon>
        <taxon>Sordariomycetidae</taxon>
        <taxon>Sordariales</taxon>
        <taxon>Chaetomiaceae</taxon>
        <taxon>Chaetomium</taxon>
    </lineage>
</organism>
<dbReference type="EMBL" id="JAGIZQ010000001">
    <property type="protein sequence ID" value="KAH6650680.1"/>
    <property type="molecule type" value="Genomic_DNA"/>
</dbReference>
<dbReference type="Proteomes" id="UP000724584">
    <property type="component" value="Unassembled WGS sequence"/>
</dbReference>
<evidence type="ECO:0000313" key="1">
    <source>
        <dbReference type="EMBL" id="KAH6650680.1"/>
    </source>
</evidence>
<protein>
    <submittedName>
        <fullName evidence="1">Cytochrome P450</fullName>
    </submittedName>
</protein>
<name>A0ACB7PQQ6_9PEZI</name>
<gene>
    <name evidence="1" type="ORF">F5144DRAFT_617490</name>
</gene>
<accession>A0ACB7PQQ6</accession>
<reference evidence="1 2" key="1">
    <citation type="journal article" date="2021" name="Nat. Commun.">
        <title>Genetic determinants of endophytism in the Arabidopsis root mycobiome.</title>
        <authorList>
            <person name="Mesny F."/>
            <person name="Miyauchi S."/>
            <person name="Thiergart T."/>
            <person name="Pickel B."/>
            <person name="Atanasova L."/>
            <person name="Karlsson M."/>
            <person name="Huettel B."/>
            <person name="Barry K.W."/>
            <person name="Haridas S."/>
            <person name="Chen C."/>
            <person name="Bauer D."/>
            <person name="Andreopoulos W."/>
            <person name="Pangilinan J."/>
            <person name="LaButti K."/>
            <person name="Riley R."/>
            <person name="Lipzen A."/>
            <person name="Clum A."/>
            <person name="Drula E."/>
            <person name="Henrissat B."/>
            <person name="Kohler A."/>
            <person name="Grigoriev I.V."/>
            <person name="Martin F.M."/>
            <person name="Hacquard S."/>
        </authorList>
    </citation>
    <scope>NUCLEOTIDE SEQUENCE [LARGE SCALE GENOMIC DNA]</scope>
    <source>
        <strain evidence="1 2">MPI-SDFR-AT-0079</strain>
    </source>
</reference>
<sequence length="475" mass="53071">MESVARLLSWGNVVGVVFVYYLTLGFYRLFLHPLARFPGPKLAAVSRWYEGYYDLIKGGQYTHKIKELHKKYGPIIRISPYELHVIDPAFFEVLYRMDGRWDKYAWTYDAFGARNSTIFGSDHDAHKAYRSAIAPLFSKAKIDARQDIVLKNVDKFCERIAGFAGTTVNLEAATGALARDIANEFILGKKYNDLDSDDFNYALSVASLGTGKFWRTNKFIRWYGPALKMMPVDWVSKTADQGMKAFLRLFKAAFKHIRQEVGTVSGAGYETTASALRLIFFHVFTNPPILHRLRQELDSATTTTPLKLEPLPLKTLLPLPYLTAVLTEGLRLSPAVATRAARISDKDLFYGAWRIPARTPVGMTTLLMHTDEKLYPDAMRFDPGRWLGEGAGGGGAKKGGLGRRGLAPFGRGTRGCLGMHLAWAEMYVALAALVQRFDFVIEGATATDFEFERDDFSIGTKAGCNLLARVSLRGN</sequence>
<evidence type="ECO:0000313" key="2">
    <source>
        <dbReference type="Proteomes" id="UP000724584"/>
    </source>
</evidence>
<comment type="caution">
    <text evidence="1">The sequence shown here is derived from an EMBL/GenBank/DDBJ whole genome shotgun (WGS) entry which is preliminary data.</text>
</comment>
<keyword evidence="2" id="KW-1185">Reference proteome</keyword>